<dbReference type="AlphaFoldDB" id="A0A8H6XAT8"/>
<feature type="region of interest" description="Disordered" evidence="1">
    <location>
        <begin position="1"/>
        <end position="80"/>
    </location>
</feature>
<protein>
    <submittedName>
        <fullName evidence="2">Uncharacterized protein</fullName>
    </submittedName>
</protein>
<comment type="caution">
    <text evidence="2">The sequence shown here is derived from an EMBL/GenBank/DDBJ whole genome shotgun (WGS) entry which is preliminary data.</text>
</comment>
<keyword evidence="3" id="KW-1185">Reference proteome</keyword>
<feature type="region of interest" description="Disordered" evidence="1">
    <location>
        <begin position="100"/>
        <end position="122"/>
    </location>
</feature>
<name>A0A8H6XAT8_9AGAR</name>
<feature type="compositionally biased region" description="Basic and acidic residues" evidence="1">
    <location>
        <begin position="110"/>
        <end position="121"/>
    </location>
</feature>
<gene>
    <name evidence="2" type="ORF">MSAN_02276100</name>
</gene>
<accession>A0A8H6XAT8</accession>
<dbReference type="Proteomes" id="UP000623467">
    <property type="component" value="Unassembled WGS sequence"/>
</dbReference>
<dbReference type="EMBL" id="JACAZH010000035">
    <property type="protein sequence ID" value="KAF7337236.1"/>
    <property type="molecule type" value="Genomic_DNA"/>
</dbReference>
<proteinExistence type="predicted"/>
<reference evidence="2" key="1">
    <citation type="submission" date="2020-05" db="EMBL/GenBank/DDBJ databases">
        <title>Mycena genomes resolve the evolution of fungal bioluminescence.</title>
        <authorList>
            <person name="Tsai I.J."/>
        </authorList>
    </citation>
    <scope>NUCLEOTIDE SEQUENCE</scope>
    <source>
        <strain evidence="2">160909Yilan</strain>
    </source>
</reference>
<evidence type="ECO:0000256" key="1">
    <source>
        <dbReference type="SAM" id="MobiDB-lite"/>
    </source>
</evidence>
<evidence type="ECO:0000313" key="2">
    <source>
        <dbReference type="EMBL" id="KAF7337236.1"/>
    </source>
</evidence>
<organism evidence="2 3">
    <name type="scientific">Mycena sanguinolenta</name>
    <dbReference type="NCBI Taxonomy" id="230812"/>
    <lineage>
        <taxon>Eukaryota</taxon>
        <taxon>Fungi</taxon>
        <taxon>Dikarya</taxon>
        <taxon>Basidiomycota</taxon>
        <taxon>Agaricomycotina</taxon>
        <taxon>Agaricomycetes</taxon>
        <taxon>Agaricomycetidae</taxon>
        <taxon>Agaricales</taxon>
        <taxon>Marasmiineae</taxon>
        <taxon>Mycenaceae</taxon>
        <taxon>Mycena</taxon>
    </lineage>
</organism>
<sequence>MSGSGDDQLEAVSSGLALRLPLTSPRPAAEYDAVRIRSTAPPPPPSITAPATVATALVNENTSVQAPGPRVQRPRQQPRQHVFGFFRFPQSHFSQSQFYDCESTPARSDSSSREQQQHYDDELASDCALDGPRAVGGRRVYKADALNAVSIPPPLTSTISIAVPRIE</sequence>
<evidence type="ECO:0000313" key="3">
    <source>
        <dbReference type="Proteomes" id="UP000623467"/>
    </source>
</evidence>